<dbReference type="Proteomes" id="UP001265550">
    <property type="component" value="Unassembled WGS sequence"/>
</dbReference>
<name>A0ABU1VH48_9BURK</name>
<organism evidence="2 3">
    <name type="scientific">Hydrogenophaga laconesensis</name>
    <dbReference type="NCBI Taxonomy" id="1805971"/>
    <lineage>
        <taxon>Bacteria</taxon>
        <taxon>Pseudomonadati</taxon>
        <taxon>Pseudomonadota</taxon>
        <taxon>Betaproteobacteria</taxon>
        <taxon>Burkholderiales</taxon>
        <taxon>Comamonadaceae</taxon>
        <taxon>Hydrogenophaga</taxon>
    </lineage>
</organism>
<feature type="compositionally biased region" description="Basic and acidic residues" evidence="1">
    <location>
        <begin position="1"/>
        <end position="12"/>
    </location>
</feature>
<reference evidence="2 3" key="1">
    <citation type="submission" date="2023-07" db="EMBL/GenBank/DDBJ databases">
        <title>Sorghum-associated microbial communities from plants grown in Nebraska, USA.</title>
        <authorList>
            <person name="Schachtman D."/>
        </authorList>
    </citation>
    <scope>NUCLEOTIDE SEQUENCE [LARGE SCALE GENOMIC DNA]</scope>
    <source>
        <strain evidence="2 3">BE240</strain>
    </source>
</reference>
<keyword evidence="3" id="KW-1185">Reference proteome</keyword>
<sequence length="52" mass="5412">MRPGTRIRDKGPEQAGTAIGPPRGHRQKRYKPQPASAASISFASFSGASCGA</sequence>
<evidence type="ECO:0000313" key="2">
    <source>
        <dbReference type="EMBL" id="MDR7096804.1"/>
    </source>
</evidence>
<dbReference type="EMBL" id="JAVDWE010000016">
    <property type="protein sequence ID" value="MDR7096804.1"/>
    <property type="molecule type" value="Genomic_DNA"/>
</dbReference>
<feature type="region of interest" description="Disordered" evidence="1">
    <location>
        <begin position="1"/>
        <end position="38"/>
    </location>
</feature>
<evidence type="ECO:0000256" key="1">
    <source>
        <dbReference type="SAM" id="MobiDB-lite"/>
    </source>
</evidence>
<protein>
    <submittedName>
        <fullName evidence="2">Uncharacterized protein</fullName>
    </submittedName>
</protein>
<gene>
    <name evidence="2" type="ORF">J2X09_004561</name>
</gene>
<evidence type="ECO:0000313" key="3">
    <source>
        <dbReference type="Proteomes" id="UP001265550"/>
    </source>
</evidence>
<accession>A0ABU1VH48</accession>
<comment type="caution">
    <text evidence="2">The sequence shown here is derived from an EMBL/GenBank/DDBJ whole genome shotgun (WGS) entry which is preliminary data.</text>
</comment>
<proteinExistence type="predicted"/>